<dbReference type="PANTHER" id="PTHR12447:SF31">
    <property type="entry name" value="LD31969P"/>
    <property type="match status" value="1"/>
</dbReference>
<dbReference type="Pfam" id="PF13637">
    <property type="entry name" value="Ank_4"/>
    <property type="match status" value="1"/>
</dbReference>
<evidence type="ECO:0000256" key="5">
    <source>
        <dbReference type="ARBA" id="ARBA00023136"/>
    </source>
</evidence>
<accession>A0A813LY94</accession>
<dbReference type="InterPro" id="IPR003903">
    <property type="entry name" value="UIM_dom"/>
</dbReference>
<dbReference type="Pfam" id="PF11904">
    <property type="entry name" value="ANKRD13_C"/>
    <property type="match status" value="1"/>
</dbReference>
<evidence type="ECO:0000256" key="1">
    <source>
        <dbReference type="ARBA" id="ARBA00004236"/>
    </source>
</evidence>
<gene>
    <name evidence="9" type="ORF">OXX778_LOCUS1000</name>
</gene>
<evidence type="ECO:0000256" key="2">
    <source>
        <dbReference type="ARBA" id="ARBA00004603"/>
    </source>
</evidence>
<keyword evidence="4" id="KW-0677">Repeat</keyword>
<evidence type="ECO:0000313" key="10">
    <source>
        <dbReference type="Proteomes" id="UP000663879"/>
    </source>
</evidence>
<evidence type="ECO:0000313" key="9">
    <source>
        <dbReference type="EMBL" id="CAF0710714.1"/>
    </source>
</evidence>
<dbReference type="PROSITE" id="PS50297">
    <property type="entry name" value="ANK_REP_REGION"/>
    <property type="match status" value="1"/>
</dbReference>
<dbReference type="OrthoDB" id="1585644at2759"/>
<organism evidence="9 10">
    <name type="scientific">Brachionus calyciflorus</name>
    <dbReference type="NCBI Taxonomy" id="104777"/>
    <lineage>
        <taxon>Eukaryota</taxon>
        <taxon>Metazoa</taxon>
        <taxon>Spiralia</taxon>
        <taxon>Gnathifera</taxon>
        <taxon>Rotifera</taxon>
        <taxon>Eurotatoria</taxon>
        <taxon>Monogononta</taxon>
        <taxon>Pseudotrocha</taxon>
        <taxon>Ploima</taxon>
        <taxon>Brachionidae</taxon>
        <taxon>Brachionus</taxon>
    </lineage>
</organism>
<dbReference type="InterPro" id="IPR036770">
    <property type="entry name" value="Ankyrin_rpt-contain_sf"/>
</dbReference>
<evidence type="ECO:0000259" key="8">
    <source>
        <dbReference type="Pfam" id="PF11904"/>
    </source>
</evidence>
<feature type="domain" description="Ankyrin repeat" evidence="8">
    <location>
        <begin position="152"/>
        <end position="494"/>
    </location>
</feature>
<dbReference type="GO" id="GO:0005886">
    <property type="term" value="C:plasma membrane"/>
    <property type="evidence" value="ECO:0007669"/>
    <property type="project" value="UniProtKB-SubCell"/>
</dbReference>
<dbReference type="PROSITE" id="PS50088">
    <property type="entry name" value="ANK_REPEAT"/>
    <property type="match status" value="1"/>
</dbReference>
<dbReference type="Gene3D" id="1.25.40.20">
    <property type="entry name" value="Ankyrin repeat-containing domain"/>
    <property type="match status" value="1"/>
</dbReference>
<name>A0A813LY94_9BILA</name>
<comment type="function">
    <text evidence="6">Ubiquitin-binding protein that specifically recognizes and binds 'Lys-63'-linked ubiquitin. Does not bind 'Lys-48'-linked ubiquitin. Positively regulates the internalization of ligand-activated EGFR by binding to the Ub moiety of ubiquitinated EGFR at the cell membrane.</text>
</comment>
<evidence type="ECO:0000256" key="6">
    <source>
        <dbReference type="ARBA" id="ARBA00024956"/>
    </source>
</evidence>
<keyword evidence="7" id="KW-0040">ANK repeat</keyword>
<evidence type="ECO:0000256" key="7">
    <source>
        <dbReference type="PROSITE-ProRule" id="PRU00023"/>
    </source>
</evidence>
<sequence>MNEFPLHYYVFENDISSLRTILAQTPKSEIERKDLRDKTPLELAVFLNHFDCGKLLVEHGADCCHVTKLGWNLVQESVSTGNSDLIKLIIQNRDFQRTSARTNGIPELLNKLKQTPDFYVEMKWEFTSWIPLISKACPSDVYKIYKSGGNVRIDTTLIGFNGTTWERGNRSYIFQATNDGSATLIEIDHIKRTYHMDKMNALDNDETSDVYEPDESVIQTKLTSPNIVTYLDIDKIEFERNRSGIWGWRTEKKENINGHECKVYTANNLQLVTKTRMEHLNSERALEFLREMEENENESQQRQAGNLPGFLSNIFQGSQQTIKIEKSSKKLTSQEYFNKHFNVDYYLNGSIRSINENRRVQTFNATLSLSESYPLLLHEQVSPIVDLMALNNSHFKKLKEFITLQLPSGFPVKIEIPLYRVITAKVTFGNIHASDNNVEYVTPIRNFLPTNSLNVKKSESKSSLISNSSNEANLQETPTCVVDEEAFKIPSSYRCTNYLMPDTLGASLSTSQERRPHPTHYGQAVDEDDILLQLAIQQSLASSEQSDDAQLTALEVLGGRENSNLPNDLRLFNERRVVYDQTNDDIMLQRALAVSLGDTTLTANQEQGALGYEDEAMKRILEISKREEEERRQRELDEDEELRKILELSLVEK</sequence>
<reference evidence="9" key="1">
    <citation type="submission" date="2021-02" db="EMBL/GenBank/DDBJ databases">
        <authorList>
            <person name="Nowell W R."/>
        </authorList>
    </citation>
    <scope>NUCLEOTIDE SEQUENCE</scope>
    <source>
        <strain evidence="9">Ploen Becks lab</strain>
    </source>
</reference>
<dbReference type="InterPro" id="IPR021832">
    <property type="entry name" value="ANKRD13"/>
</dbReference>
<protein>
    <recommendedName>
        <fullName evidence="8">Ankyrin repeat domain-containing protein</fullName>
    </recommendedName>
</protein>
<comment type="caution">
    <text evidence="9">The sequence shown here is derived from an EMBL/GenBank/DDBJ whole genome shotgun (WGS) entry which is preliminary data.</text>
</comment>
<keyword evidence="10" id="KW-1185">Reference proteome</keyword>
<keyword evidence="3" id="KW-1003">Cell membrane</keyword>
<proteinExistence type="predicted"/>
<keyword evidence="5" id="KW-0472">Membrane</keyword>
<comment type="subcellular location">
    <subcellularLocation>
        <location evidence="1">Cell membrane</location>
    </subcellularLocation>
    <subcellularLocation>
        <location evidence="2">Late endosome</location>
    </subcellularLocation>
</comment>
<dbReference type="InterPro" id="IPR055285">
    <property type="entry name" value="ANKRD13_C"/>
</dbReference>
<dbReference type="GO" id="GO:0005770">
    <property type="term" value="C:late endosome"/>
    <property type="evidence" value="ECO:0007669"/>
    <property type="project" value="UniProtKB-SubCell"/>
</dbReference>
<dbReference type="EMBL" id="CAJNOC010000058">
    <property type="protein sequence ID" value="CAF0710714.1"/>
    <property type="molecule type" value="Genomic_DNA"/>
</dbReference>
<dbReference type="AlphaFoldDB" id="A0A813LY94"/>
<evidence type="ECO:0000256" key="4">
    <source>
        <dbReference type="ARBA" id="ARBA00022737"/>
    </source>
</evidence>
<dbReference type="SUPFAM" id="SSF48403">
    <property type="entry name" value="Ankyrin repeat"/>
    <property type="match status" value="1"/>
</dbReference>
<dbReference type="InterPro" id="IPR002110">
    <property type="entry name" value="Ankyrin_rpt"/>
</dbReference>
<dbReference type="SMART" id="SM00726">
    <property type="entry name" value="UIM"/>
    <property type="match status" value="4"/>
</dbReference>
<feature type="repeat" description="ANK" evidence="7">
    <location>
        <begin position="36"/>
        <end position="62"/>
    </location>
</feature>
<dbReference type="Proteomes" id="UP000663879">
    <property type="component" value="Unassembled WGS sequence"/>
</dbReference>
<dbReference type="PANTHER" id="PTHR12447">
    <property type="entry name" value="ANKYRIN REPEAT DOMAIN-CONTAINING PROTEIN 13"/>
    <property type="match status" value="1"/>
</dbReference>
<evidence type="ECO:0000256" key="3">
    <source>
        <dbReference type="ARBA" id="ARBA00022475"/>
    </source>
</evidence>